<proteinExistence type="predicted"/>
<accession>A0A1A9VPM8</accession>
<dbReference type="Proteomes" id="UP000078200">
    <property type="component" value="Unassembled WGS sequence"/>
</dbReference>
<evidence type="ECO:0000313" key="2">
    <source>
        <dbReference type="Proteomes" id="UP000078200"/>
    </source>
</evidence>
<dbReference type="EnsemblMetazoa" id="GAUT043569-RA">
    <property type="protein sequence ID" value="GAUT043569-PA"/>
    <property type="gene ID" value="GAUT043569"/>
</dbReference>
<sequence>MSPYLMLSKYLIADDYTKHKEKAVNKTSAVAHTANIVDVPRKTNYTIAQCDITILCGVKDVDERFLIITKPGKAKSKCEKIRYRGTLLKSEYSFKIDCIDPNHIYYDATKRPLVTIW</sequence>
<protein>
    <submittedName>
        <fullName evidence="1">Uncharacterized protein</fullName>
    </submittedName>
</protein>
<organism evidence="1 2">
    <name type="scientific">Glossina austeni</name>
    <name type="common">Savannah tsetse fly</name>
    <dbReference type="NCBI Taxonomy" id="7395"/>
    <lineage>
        <taxon>Eukaryota</taxon>
        <taxon>Metazoa</taxon>
        <taxon>Ecdysozoa</taxon>
        <taxon>Arthropoda</taxon>
        <taxon>Hexapoda</taxon>
        <taxon>Insecta</taxon>
        <taxon>Pterygota</taxon>
        <taxon>Neoptera</taxon>
        <taxon>Endopterygota</taxon>
        <taxon>Diptera</taxon>
        <taxon>Brachycera</taxon>
        <taxon>Muscomorpha</taxon>
        <taxon>Hippoboscoidea</taxon>
        <taxon>Glossinidae</taxon>
        <taxon>Glossina</taxon>
    </lineage>
</organism>
<dbReference type="AlphaFoldDB" id="A0A1A9VPM8"/>
<dbReference type="VEuPathDB" id="VectorBase:GAUT043569"/>
<reference evidence="1" key="1">
    <citation type="submission" date="2020-05" db="UniProtKB">
        <authorList>
            <consortium name="EnsemblMetazoa"/>
        </authorList>
    </citation>
    <scope>IDENTIFICATION</scope>
    <source>
        <strain evidence="1">TTRI</strain>
    </source>
</reference>
<keyword evidence="2" id="KW-1185">Reference proteome</keyword>
<name>A0A1A9VPM8_GLOAU</name>
<evidence type="ECO:0000313" key="1">
    <source>
        <dbReference type="EnsemblMetazoa" id="GAUT043569-PA"/>
    </source>
</evidence>